<feature type="domain" description="TRASH" evidence="9">
    <location>
        <begin position="807"/>
        <end position="842"/>
    </location>
</feature>
<evidence type="ECO:0000256" key="3">
    <source>
        <dbReference type="ARBA" id="ARBA00022723"/>
    </source>
</evidence>
<dbReference type="InterPro" id="IPR057926">
    <property type="entry name" value="QRICH1_dom"/>
</dbReference>
<feature type="compositionally biased region" description="Acidic residues" evidence="8">
    <location>
        <begin position="317"/>
        <end position="327"/>
    </location>
</feature>
<feature type="region of interest" description="Disordered" evidence="8">
    <location>
        <begin position="625"/>
        <end position="656"/>
    </location>
</feature>
<feature type="region of interest" description="Disordered" evidence="8">
    <location>
        <begin position="1225"/>
        <end position="1286"/>
    </location>
</feature>
<evidence type="ECO:0000256" key="2">
    <source>
        <dbReference type="ARBA" id="ARBA00022553"/>
    </source>
</evidence>
<keyword evidence="6" id="KW-0862">Zinc</keyword>
<evidence type="ECO:0000313" key="11">
    <source>
        <dbReference type="Proteomes" id="UP000005408"/>
    </source>
</evidence>
<feature type="compositionally biased region" description="Pro residues" evidence="8">
    <location>
        <begin position="995"/>
        <end position="1005"/>
    </location>
</feature>
<evidence type="ECO:0000256" key="8">
    <source>
        <dbReference type="SAM" id="MobiDB-lite"/>
    </source>
</evidence>
<feature type="domain" description="TRASH" evidence="9">
    <location>
        <begin position="661"/>
        <end position="696"/>
    </location>
</feature>
<feature type="compositionally biased region" description="Basic residues" evidence="8">
    <location>
        <begin position="1354"/>
        <end position="1375"/>
    </location>
</feature>
<feature type="domain" description="TRASH" evidence="9">
    <location>
        <begin position="849"/>
        <end position="887"/>
    </location>
</feature>
<feature type="compositionally biased region" description="Basic and acidic residues" evidence="8">
    <location>
        <begin position="462"/>
        <end position="474"/>
    </location>
</feature>
<feature type="region of interest" description="Disordered" evidence="8">
    <location>
        <begin position="984"/>
        <end position="1060"/>
    </location>
</feature>
<feature type="compositionally biased region" description="Polar residues" evidence="8">
    <location>
        <begin position="518"/>
        <end position="539"/>
    </location>
</feature>
<keyword evidence="2" id="KW-0597">Phosphoprotein</keyword>
<feature type="region of interest" description="Disordered" evidence="8">
    <location>
        <begin position="1"/>
        <end position="256"/>
    </location>
</feature>
<evidence type="ECO:0000256" key="4">
    <source>
        <dbReference type="ARBA" id="ARBA00022737"/>
    </source>
</evidence>
<dbReference type="Pfam" id="PF25561">
    <property type="entry name" value="QRICH1"/>
    <property type="match status" value="1"/>
</dbReference>
<dbReference type="InterPro" id="IPR011017">
    <property type="entry name" value="TRASH_dom"/>
</dbReference>
<feature type="compositionally biased region" description="Low complexity" evidence="8">
    <location>
        <begin position="112"/>
        <end position="121"/>
    </location>
</feature>
<feature type="compositionally biased region" description="Acidic residues" evidence="8">
    <location>
        <begin position="130"/>
        <end position="142"/>
    </location>
</feature>
<feature type="compositionally biased region" description="Polar residues" evidence="8">
    <location>
        <begin position="625"/>
        <end position="640"/>
    </location>
</feature>
<dbReference type="InterPro" id="IPR021893">
    <property type="entry name" value="ZMYM2-like_C"/>
</dbReference>
<feature type="compositionally biased region" description="Basic and acidic residues" evidence="8">
    <location>
        <begin position="545"/>
        <end position="555"/>
    </location>
</feature>
<organism evidence="10 11">
    <name type="scientific">Magallana gigas</name>
    <name type="common">Pacific oyster</name>
    <name type="synonym">Crassostrea gigas</name>
    <dbReference type="NCBI Taxonomy" id="29159"/>
    <lineage>
        <taxon>Eukaryota</taxon>
        <taxon>Metazoa</taxon>
        <taxon>Spiralia</taxon>
        <taxon>Lophotrochozoa</taxon>
        <taxon>Mollusca</taxon>
        <taxon>Bivalvia</taxon>
        <taxon>Autobranchia</taxon>
        <taxon>Pteriomorphia</taxon>
        <taxon>Ostreida</taxon>
        <taxon>Ostreoidea</taxon>
        <taxon>Ostreidae</taxon>
        <taxon>Magallana</taxon>
    </lineage>
</organism>
<sequence length="1719" mass="189554">MSGLESNEVEDADNPDIEPRLTTDENIEAPIKPVLREVNGVEMNGSGEDQDDPDGMAVPPEPDKEIDATIPEEPTSPQMNLLVTNVVSHAIPVEESPLTEAPQESGQEDGVQDAGVQDAGAQGAGLNGVQEEEVTQPEEIPAENDSQPSQDNSTCVQDLDSLSDTQKESSDSVEPPKATETVLDISSEAETETNPVVNESEEAQTEDTESIEHEVGPESPSLEPKVSVETEPSSSEVSESVLDSDSHGGGVGELTITSVGTFHGDITDEGAIEAMETDHNDDAILCSSNAQSVEKEAESMEVSESEDRLLKPVEGVVSEDVEEMDEDNLLREKEPEKEEEEVTEVKGQEVVEEKSGESSQDGDVNEELPSKDLTDIAPTHEVVTEAGEGSSDTSEVTKTENADNSADSDAIETVVESKTSVEAPAENEEVLDAEQGTEVETPEEKNEDTEEKTSAEDVTGEATRDADESKEKKTSPPADEDVVMIDDKEDAKKPKEEEKKEDDDDSDDIAIVGVSPATKKQPSVPSGSGLQISSVSGGTDISDVLNKDKQQKTEVPRQPTKSEVNKEAKKSPATTSAKPPSKVQTCIVCSKIGKCKYNIVRNGDVKHLCDDTCFQKFRSNPTQYLRASGTANSSNSTPKQARTESKKPPTNNSGQEQFKTCSVCQLMNIKTSKPFLNWQGMDFCGEDCLGKFQGSLNAACTNCASMVAASAKGKFCLRYGNIVKQFCCNNCYIEFKRRQKLCECCQKDISKSVDAFVAPVGKEGTFKDFCSQSCLQKYEDKTNCDVEIVGVERAQKSKTLPKGEFPCSVCKKHSTVKHEILLDGKTHQLCSDPCLSAFQYANKLTLSSCDNCGTYCFSDGAPQFIQFEGQQKRFCSFVCVNKFKSEKKKIVACAWCNSKKGNFDMIERVDANNKYQLFCSLNCLSLYRVNLQATSNQAVVCDHCRKFVPAQYHLTMSDASVRNFCSYQCVMAFQSQFAASSNKTSAPVNQTQQPPVKPPQQPVKQPPQHVKQPQQPHKPVQQVKNAPVTRNATRAPPSKQPPASKQLSQRASQAPGSSPVISNIVSLAPKASQQGGLKSVSTTAPSNQVQTKTSQVQIQQQIVIQPSYPKSMKNKSIMCKPFLQTKATSCKPHTQTLGIQTEKVEPEKVIIPVPIPFYVPVPMSMYTQPTPVPFPVPVPIPIPCFIPTTKKSADGILKHIKEIREKIPNDPLEAELLMMAEAVAGVGNESDSDSEKEAEPESKKKTNCKSPTPTPHSTGPDATETTTSTTTTTASTAKAESNGDLGEDMLQMALRMASEMTEPVMDLESSIEPVPVNTEPPPPPPAKPPPEESTTQDEDDEVYIPRETRSGRGSTKRSSRGGGNKRRHKRQKVNHHQPPEPPMEESTPEPSEPEVPEPAPDANMHLKFTYGVNAWKHWVIQKNAQLEKVSKQGSGKLKMFKTDMMGCTADELNYSLCLFVKEVRKPNGEEYAPDSIFYLCLGIQQYLFENGRIDNIFTDMYYEKFTECLNELLIPYQPKVNSAGQLVCRIEEEHLWESKQLGAHSPHVLLNTLVYFNTKYFMLHSAEDHLKLSFTHIMKHWKKSPPGKGNSAGRSVFLRYYCPTPLKTSSDSQKNKKKEELPIYEQAENVDNPLRCPVKLYEFYLSKWPSDYRKYPESIKNRSDAFYLVPERSCVPDSPVWYSTQNLSTEAMNKMLHRIRLVREIQEAKYHTQPVYATM</sequence>
<keyword evidence="7" id="KW-0832">Ubl conjugation</keyword>
<keyword evidence="3" id="KW-0479">Metal-binding</keyword>
<evidence type="ECO:0000256" key="7">
    <source>
        <dbReference type="ARBA" id="ARBA00022843"/>
    </source>
</evidence>
<feature type="compositionally biased region" description="Low complexity" evidence="8">
    <location>
        <begin position="1006"/>
        <end position="1024"/>
    </location>
</feature>
<feature type="compositionally biased region" description="Basic and acidic residues" evidence="8">
    <location>
        <begin position="485"/>
        <end position="498"/>
    </location>
</feature>
<reference evidence="10" key="1">
    <citation type="submission" date="2022-08" db="UniProtKB">
        <authorList>
            <consortium name="EnsemblMetazoa"/>
        </authorList>
    </citation>
    <scope>IDENTIFICATION</scope>
    <source>
        <strain evidence="10">05x7-T-G4-1.051#20</strain>
    </source>
</reference>
<feature type="compositionally biased region" description="Acidic residues" evidence="8">
    <location>
        <begin position="7"/>
        <end position="16"/>
    </location>
</feature>
<evidence type="ECO:0000256" key="6">
    <source>
        <dbReference type="ARBA" id="ARBA00022833"/>
    </source>
</evidence>
<accession>A0A8W8J3W8</accession>
<dbReference type="Pfam" id="PF06467">
    <property type="entry name" value="zf-FCS"/>
    <property type="match status" value="2"/>
</dbReference>
<feature type="compositionally biased region" description="Basic and acidic residues" evidence="8">
    <location>
        <begin position="343"/>
        <end position="356"/>
    </location>
</feature>
<feature type="compositionally biased region" description="Acidic residues" evidence="8">
    <location>
        <begin position="499"/>
        <end position="508"/>
    </location>
</feature>
<feature type="domain" description="TRASH" evidence="9">
    <location>
        <begin position="586"/>
        <end position="621"/>
    </location>
</feature>
<evidence type="ECO:0000256" key="1">
    <source>
        <dbReference type="ARBA" id="ARBA00022499"/>
    </source>
</evidence>
<dbReference type="EnsemblMetazoa" id="G16944.5">
    <property type="protein sequence ID" value="G16944.5:cds"/>
    <property type="gene ID" value="G16944"/>
</dbReference>
<feature type="compositionally biased region" description="Polar residues" evidence="8">
    <location>
        <begin position="1041"/>
        <end position="1060"/>
    </location>
</feature>
<dbReference type="SMART" id="SM00746">
    <property type="entry name" value="TRASH"/>
    <property type="match status" value="8"/>
</dbReference>
<keyword evidence="11" id="KW-1185">Reference proteome</keyword>
<feature type="compositionally biased region" description="Low complexity" evidence="8">
    <location>
        <begin position="1262"/>
        <end position="1280"/>
    </location>
</feature>
<evidence type="ECO:0000259" key="9">
    <source>
        <dbReference type="SMART" id="SM00746"/>
    </source>
</evidence>
<feature type="domain" description="TRASH" evidence="9">
    <location>
        <begin position="742"/>
        <end position="782"/>
    </location>
</feature>
<feature type="compositionally biased region" description="Acidic residues" evidence="8">
    <location>
        <begin position="425"/>
        <end position="450"/>
    </location>
</feature>
<dbReference type="PANTHER" id="PTHR45736">
    <property type="entry name" value="ZINC FINGER MYM-TYPE PROTEIN"/>
    <property type="match status" value="1"/>
</dbReference>
<protein>
    <recommendedName>
        <fullName evidence="9">TRASH domain-containing protein</fullName>
    </recommendedName>
</protein>
<feature type="compositionally biased region" description="Acidic residues" evidence="8">
    <location>
        <begin position="1382"/>
        <end position="1395"/>
    </location>
</feature>
<feature type="compositionally biased region" description="Polar residues" evidence="8">
    <location>
        <begin position="144"/>
        <end position="164"/>
    </location>
</feature>
<proteinExistence type="predicted"/>
<dbReference type="PANTHER" id="PTHR45736:SF1">
    <property type="entry name" value="WITHOUT CHILDREN, ISOFORM B"/>
    <property type="match status" value="1"/>
</dbReference>
<dbReference type="InterPro" id="IPR010507">
    <property type="entry name" value="Znf_MYM"/>
</dbReference>
<name>A0A8W8J3W8_MAGGI</name>
<dbReference type="GO" id="GO:0008270">
    <property type="term" value="F:zinc ion binding"/>
    <property type="evidence" value="ECO:0007669"/>
    <property type="project" value="UniProtKB-KW"/>
</dbReference>
<keyword evidence="5" id="KW-0863">Zinc-finger</keyword>
<feature type="compositionally biased region" description="Acidic residues" evidence="8">
    <location>
        <begin position="199"/>
        <end position="209"/>
    </location>
</feature>
<feature type="compositionally biased region" description="Basic and acidic residues" evidence="8">
    <location>
        <begin position="1233"/>
        <end position="1244"/>
    </location>
</feature>
<feature type="compositionally biased region" description="Polar residues" evidence="8">
    <location>
        <begin position="1248"/>
        <end position="1257"/>
    </location>
</feature>
<evidence type="ECO:0000313" key="10">
    <source>
        <dbReference type="EnsemblMetazoa" id="G16944.5:cds"/>
    </source>
</evidence>
<feature type="domain" description="TRASH" evidence="9">
    <location>
        <begin position="700"/>
        <end position="739"/>
    </location>
</feature>
<keyword evidence="1" id="KW-1017">Isopeptide bond</keyword>
<feature type="compositionally biased region" description="Polar residues" evidence="8">
    <location>
        <begin position="75"/>
        <end position="87"/>
    </location>
</feature>
<dbReference type="InterPro" id="IPR051284">
    <property type="entry name" value="ZnF_MYMT-QRICH1"/>
</dbReference>
<feature type="domain" description="TRASH" evidence="9">
    <location>
        <begin position="941"/>
        <end position="977"/>
    </location>
</feature>
<feature type="compositionally biased region" description="Low complexity" evidence="8">
    <location>
        <begin position="227"/>
        <end position="243"/>
    </location>
</feature>
<feature type="region of interest" description="Disordered" evidence="8">
    <location>
        <begin position="1312"/>
        <end position="1400"/>
    </location>
</feature>
<dbReference type="Pfam" id="PF12012">
    <property type="entry name" value="DUF3504"/>
    <property type="match status" value="1"/>
</dbReference>
<dbReference type="Proteomes" id="UP000005408">
    <property type="component" value="Unassembled WGS sequence"/>
</dbReference>
<feature type="region of interest" description="Disordered" evidence="8">
    <location>
        <begin position="290"/>
        <end position="580"/>
    </location>
</feature>
<feature type="compositionally biased region" description="Pro residues" evidence="8">
    <location>
        <begin position="1318"/>
        <end position="1328"/>
    </location>
</feature>
<evidence type="ECO:0000256" key="5">
    <source>
        <dbReference type="ARBA" id="ARBA00022771"/>
    </source>
</evidence>
<keyword evidence="4" id="KW-0677">Repeat</keyword>
<feature type="domain" description="TRASH" evidence="9">
    <location>
        <begin position="893"/>
        <end position="931"/>
    </location>
</feature>
<dbReference type="Pfam" id="PF24900">
    <property type="entry name" value="TRASH_ZMYM4"/>
    <property type="match status" value="1"/>
</dbReference>